<dbReference type="OrthoDB" id="1743609at2759"/>
<dbReference type="Gramene" id="ESW05397">
    <property type="protein sequence ID" value="ESW05397"/>
    <property type="gene ID" value="PHAVU_011G175900g"/>
</dbReference>
<accession>V7AIG7</accession>
<evidence type="ECO:0000313" key="2">
    <source>
        <dbReference type="Proteomes" id="UP000000226"/>
    </source>
</evidence>
<organism evidence="1 2">
    <name type="scientific">Phaseolus vulgaris</name>
    <name type="common">Kidney bean</name>
    <name type="synonym">French bean</name>
    <dbReference type="NCBI Taxonomy" id="3885"/>
    <lineage>
        <taxon>Eukaryota</taxon>
        <taxon>Viridiplantae</taxon>
        <taxon>Streptophyta</taxon>
        <taxon>Embryophyta</taxon>
        <taxon>Tracheophyta</taxon>
        <taxon>Spermatophyta</taxon>
        <taxon>Magnoliopsida</taxon>
        <taxon>eudicotyledons</taxon>
        <taxon>Gunneridae</taxon>
        <taxon>Pentapetalae</taxon>
        <taxon>rosids</taxon>
        <taxon>fabids</taxon>
        <taxon>Fabales</taxon>
        <taxon>Fabaceae</taxon>
        <taxon>Papilionoideae</taxon>
        <taxon>50 kb inversion clade</taxon>
        <taxon>NPAAA clade</taxon>
        <taxon>indigoferoid/millettioid clade</taxon>
        <taxon>Phaseoleae</taxon>
        <taxon>Phaseolus</taxon>
    </lineage>
</organism>
<protein>
    <recommendedName>
        <fullName evidence="3">Reverse transcriptase zinc-binding domain-containing protein</fullName>
    </recommendedName>
</protein>
<dbReference type="AlphaFoldDB" id="V7AIG7"/>
<gene>
    <name evidence="1" type="ORF">PHAVU_011G175900g</name>
</gene>
<dbReference type="PANTHER" id="PTHR33116:SF78">
    <property type="entry name" value="OS12G0587133 PROTEIN"/>
    <property type="match status" value="1"/>
</dbReference>
<evidence type="ECO:0000313" key="1">
    <source>
        <dbReference type="EMBL" id="ESW05397.1"/>
    </source>
</evidence>
<reference evidence="2" key="1">
    <citation type="journal article" date="2014" name="Nat. Genet.">
        <title>A reference genome for common bean and genome-wide analysis of dual domestications.</title>
        <authorList>
            <person name="Schmutz J."/>
            <person name="McClean P.E."/>
            <person name="Mamidi S."/>
            <person name="Wu G.A."/>
            <person name="Cannon S.B."/>
            <person name="Grimwood J."/>
            <person name="Jenkins J."/>
            <person name="Shu S."/>
            <person name="Song Q."/>
            <person name="Chavarro C."/>
            <person name="Torres-Torres M."/>
            <person name="Geffroy V."/>
            <person name="Moghaddam S.M."/>
            <person name="Gao D."/>
            <person name="Abernathy B."/>
            <person name="Barry K."/>
            <person name="Blair M."/>
            <person name="Brick M.A."/>
            <person name="Chovatia M."/>
            <person name="Gepts P."/>
            <person name="Goodstein D.M."/>
            <person name="Gonzales M."/>
            <person name="Hellsten U."/>
            <person name="Hyten D.L."/>
            <person name="Jia G."/>
            <person name="Kelly J.D."/>
            <person name="Kudrna D."/>
            <person name="Lee R."/>
            <person name="Richard M.M."/>
            <person name="Miklas P.N."/>
            <person name="Osorno J.M."/>
            <person name="Rodrigues J."/>
            <person name="Thareau V."/>
            <person name="Urrea C.A."/>
            <person name="Wang M."/>
            <person name="Yu Y."/>
            <person name="Zhang M."/>
            <person name="Wing R.A."/>
            <person name="Cregan P.B."/>
            <person name="Rokhsar D.S."/>
            <person name="Jackson S.A."/>
        </authorList>
    </citation>
    <scope>NUCLEOTIDE SEQUENCE [LARGE SCALE GENOMIC DNA]</scope>
    <source>
        <strain evidence="2">cv. G19833</strain>
    </source>
</reference>
<dbReference type="OMA" id="LICHFEQ"/>
<name>V7AIG7_PHAVU</name>
<dbReference type="PANTHER" id="PTHR33116">
    <property type="entry name" value="REVERSE TRANSCRIPTASE ZINC-BINDING DOMAIN-CONTAINING PROTEIN-RELATED-RELATED"/>
    <property type="match status" value="1"/>
</dbReference>
<sequence length="195" mass="22891">MDIPFTYLGLTIGGNPSRCSFWEPVLSKIRKKLSVWKGRNLSFAGRVCLIKFGCCNGGYFMRFMWEGGGDNYAHLILCEESIKVWNLCLSWLEISSVNHSDLICHFEQFSCSCLNQEGNSLWKNMWVSVMWCIWKHRNRVIFNQGKVDAEEIFTLAQVQSWVWMKYKERKVNFSYFEWILSPLTYIKMSMGMQGL</sequence>
<dbReference type="EMBL" id="CM002298">
    <property type="protein sequence ID" value="ESW05397.1"/>
    <property type="molecule type" value="Genomic_DNA"/>
</dbReference>
<keyword evidence="2" id="KW-1185">Reference proteome</keyword>
<evidence type="ECO:0008006" key="3">
    <source>
        <dbReference type="Google" id="ProtNLM"/>
    </source>
</evidence>
<proteinExistence type="predicted"/>
<dbReference type="Proteomes" id="UP000000226">
    <property type="component" value="Chromosome 11"/>
</dbReference>